<evidence type="ECO:0000256" key="4">
    <source>
        <dbReference type="ARBA" id="ARBA00022741"/>
    </source>
</evidence>
<dbReference type="InterPro" id="IPR027417">
    <property type="entry name" value="P-loop_NTPase"/>
</dbReference>
<dbReference type="HAMAP" id="MF_00328">
    <property type="entry name" value="Guanylate_kinase"/>
    <property type="match status" value="1"/>
</dbReference>
<keyword evidence="6" id="KW-0067">ATP-binding</keyword>
<dbReference type="PROSITE" id="PS00856">
    <property type="entry name" value="GUANYLATE_KINASE_1"/>
    <property type="match status" value="1"/>
</dbReference>
<dbReference type="CDD" id="cd00071">
    <property type="entry name" value="GMPK"/>
    <property type="match status" value="1"/>
</dbReference>
<reference evidence="10 11" key="1">
    <citation type="submission" date="2024-10" db="EMBL/GenBank/DDBJ databases">
        <title>Updated reference genomes for cyclostephanoid diatoms.</title>
        <authorList>
            <person name="Roberts W.R."/>
            <person name="Alverson A.J."/>
        </authorList>
    </citation>
    <scope>NUCLEOTIDE SEQUENCE [LARGE SCALE GENOMIC DNA]</scope>
    <source>
        <strain evidence="10 11">AJA010-31</strain>
    </source>
</reference>
<evidence type="ECO:0000256" key="3">
    <source>
        <dbReference type="ARBA" id="ARBA00022679"/>
    </source>
</evidence>
<dbReference type="AlphaFoldDB" id="A0ABD3N0I5"/>
<dbReference type="SUPFAM" id="SSF90257">
    <property type="entry name" value="Myosin rod fragments"/>
    <property type="match status" value="1"/>
</dbReference>
<dbReference type="PANTHER" id="PTHR23117">
    <property type="entry name" value="GUANYLATE KINASE-RELATED"/>
    <property type="match status" value="1"/>
</dbReference>
<comment type="caution">
    <text evidence="10">The sequence shown here is derived from an EMBL/GenBank/DDBJ whole genome shotgun (WGS) entry which is preliminary data.</text>
</comment>
<gene>
    <name evidence="10" type="ORF">ACHAWO_001515</name>
</gene>
<evidence type="ECO:0000313" key="10">
    <source>
        <dbReference type="EMBL" id="KAL3768566.1"/>
    </source>
</evidence>
<dbReference type="GO" id="GO:0004385">
    <property type="term" value="F:GMP kinase activity"/>
    <property type="evidence" value="ECO:0007669"/>
    <property type="project" value="UniProtKB-EC"/>
</dbReference>
<organism evidence="10 11">
    <name type="scientific">Cyclotella atomus</name>
    <dbReference type="NCBI Taxonomy" id="382360"/>
    <lineage>
        <taxon>Eukaryota</taxon>
        <taxon>Sar</taxon>
        <taxon>Stramenopiles</taxon>
        <taxon>Ochrophyta</taxon>
        <taxon>Bacillariophyta</taxon>
        <taxon>Coscinodiscophyceae</taxon>
        <taxon>Thalassiosirophycidae</taxon>
        <taxon>Stephanodiscales</taxon>
        <taxon>Stephanodiscaceae</taxon>
        <taxon>Cyclotella</taxon>
    </lineage>
</organism>
<feature type="domain" description="Guanylate kinase-like" evidence="9">
    <location>
        <begin position="4"/>
        <end position="194"/>
    </location>
</feature>
<sequence length="621" mass="69726">MPPPRPLIICGPSGVGKGTIISLLTEKGTYFPPSHFGFSVSHTTRKPREGEVNGVHYHFREKEEVKRGIEDGEFVEWAEVHGNYYGTSIKSVQTVQNDNKICILDIDVQGVRSIKSGTSSTSLNPIYVFIAPPSMEALEARLRGRGTEEESSVIKRLANAKAELEYGLEEGNFDRVFVNDDLEKTCKEMAKQFVKWYPDLLGGKQQSSVAEEIPPPIVDPLSFPKTEEGLKALLNEIDRDCQLEGYSQAQLTYQATGVHIRAGKTLDIPLPPVEQDGSKVEWTVTLVDEHSERLDLEFGVVAVVDGEEVTIREMGRILSPSKVDKDEEDDEEATAATDDASSNGDENGDRTEEEIPSAKGKFTVASAPVTIVIKCDNSYSWFTPKKINYSFTIIPPVDENMIQRSLRAKSVLPRILEGKAAVAKSKAKLKERSDALDRIKSEMVEKINQLSKQVNDEKKSIDDARKRAEEAEKEASVKANEIKDVLTAVKKEEESIDSCSKQIASLEEECARLKKQWEELKIERQVRLEEKTHLETKAETCRNERIQLQEEIAAKKDEEKSKLAALDSLEKDRALMNGNLSDLEKERSARAADEEEYNKEMSFFQRQIDAVKLRFIEPKTT</sequence>
<feature type="coiled-coil region" evidence="7">
    <location>
        <begin position="440"/>
        <end position="586"/>
    </location>
</feature>
<evidence type="ECO:0000256" key="8">
    <source>
        <dbReference type="SAM" id="MobiDB-lite"/>
    </source>
</evidence>
<evidence type="ECO:0000256" key="2">
    <source>
        <dbReference type="ARBA" id="ARBA00012961"/>
    </source>
</evidence>
<dbReference type="InterPro" id="IPR017665">
    <property type="entry name" value="Guanylate_kinase"/>
</dbReference>
<evidence type="ECO:0000259" key="9">
    <source>
        <dbReference type="PROSITE" id="PS50052"/>
    </source>
</evidence>
<keyword evidence="7" id="KW-0175">Coiled coil</keyword>
<dbReference type="PROSITE" id="PS50052">
    <property type="entry name" value="GUANYLATE_KINASE_2"/>
    <property type="match status" value="1"/>
</dbReference>
<evidence type="ECO:0000256" key="5">
    <source>
        <dbReference type="ARBA" id="ARBA00022777"/>
    </source>
</evidence>
<protein>
    <recommendedName>
        <fullName evidence="2">guanylate kinase</fullName>
        <ecNumber evidence="2">2.7.4.8</ecNumber>
    </recommendedName>
</protein>
<evidence type="ECO:0000313" key="11">
    <source>
        <dbReference type="Proteomes" id="UP001530400"/>
    </source>
</evidence>
<keyword evidence="3" id="KW-0808">Transferase</keyword>
<dbReference type="NCBIfam" id="TIGR03263">
    <property type="entry name" value="guanyl_kin"/>
    <property type="match status" value="1"/>
</dbReference>
<feature type="region of interest" description="Disordered" evidence="8">
    <location>
        <begin position="320"/>
        <end position="359"/>
    </location>
</feature>
<keyword evidence="11" id="KW-1185">Reference proteome</keyword>
<comment type="similarity">
    <text evidence="1">Belongs to the guanylate kinase family.</text>
</comment>
<keyword evidence="4" id="KW-0547">Nucleotide-binding</keyword>
<accession>A0ABD3N0I5</accession>
<evidence type="ECO:0000256" key="6">
    <source>
        <dbReference type="ARBA" id="ARBA00022840"/>
    </source>
</evidence>
<dbReference type="SUPFAM" id="SSF52540">
    <property type="entry name" value="P-loop containing nucleoside triphosphate hydrolases"/>
    <property type="match status" value="1"/>
</dbReference>
<dbReference type="Pfam" id="PF00625">
    <property type="entry name" value="Guanylate_kin"/>
    <property type="match status" value="1"/>
</dbReference>
<dbReference type="Proteomes" id="UP001530400">
    <property type="component" value="Unassembled WGS sequence"/>
</dbReference>
<evidence type="ECO:0000256" key="1">
    <source>
        <dbReference type="ARBA" id="ARBA00005790"/>
    </source>
</evidence>
<dbReference type="EC" id="2.7.4.8" evidence="2"/>
<dbReference type="FunFam" id="3.40.50.300:FF:000776">
    <property type="entry name" value="Guanylate kinase 2"/>
    <property type="match status" value="1"/>
</dbReference>
<dbReference type="SMART" id="SM00072">
    <property type="entry name" value="GuKc"/>
    <property type="match status" value="1"/>
</dbReference>
<name>A0ABD3N0I5_9STRA</name>
<evidence type="ECO:0000256" key="7">
    <source>
        <dbReference type="SAM" id="Coils"/>
    </source>
</evidence>
<dbReference type="InterPro" id="IPR008145">
    <property type="entry name" value="GK/Ca_channel_bsu"/>
</dbReference>
<proteinExistence type="inferred from homology"/>
<dbReference type="InterPro" id="IPR020590">
    <property type="entry name" value="Guanylate_kinase_CS"/>
</dbReference>
<dbReference type="InterPro" id="IPR008144">
    <property type="entry name" value="Guanylate_kin-like_dom"/>
</dbReference>
<dbReference type="GO" id="GO:0005524">
    <property type="term" value="F:ATP binding"/>
    <property type="evidence" value="ECO:0007669"/>
    <property type="project" value="UniProtKB-KW"/>
</dbReference>
<dbReference type="Gene3D" id="6.10.250.3110">
    <property type="match status" value="1"/>
</dbReference>
<keyword evidence="5" id="KW-0418">Kinase</keyword>
<dbReference type="Gene3D" id="2.60.120.680">
    <property type="entry name" value="GOLD domain"/>
    <property type="match status" value="1"/>
</dbReference>
<dbReference type="Gene3D" id="3.40.50.300">
    <property type="entry name" value="P-loop containing nucleotide triphosphate hydrolases"/>
    <property type="match status" value="1"/>
</dbReference>
<dbReference type="PANTHER" id="PTHR23117:SF13">
    <property type="entry name" value="GUANYLATE KINASE"/>
    <property type="match status" value="1"/>
</dbReference>
<dbReference type="EMBL" id="JALLPJ020001344">
    <property type="protein sequence ID" value="KAL3768566.1"/>
    <property type="molecule type" value="Genomic_DNA"/>
</dbReference>